<proteinExistence type="inferred from homology"/>
<dbReference type="InterPro" id="IPR058163">
    <property type="entry name" value="LysR-type_TF_proteobact-type"/>
</dbReference>
<comment type="caution">
    <text evidence="6">The sequence shown here is derived from an EMBL/GenBank/DDBJ whole genome shotgun (WGS) entry which is preliminary data.</text>
</comment>
<accession>A0A1I4DPR0</accession>
<dbReference type="CDD" id="cd08422">
    <property type="entry name" value="PBP2_CrgA_like"/>
    <property type="match status" value="1"/>
</dbReference>
<keyword evidence="4" id="KW-0804">Transcription</keyword>
<dbReference type="RefSeq" id="WP_093522257.1">
    <property type="nucleotide sequence ID" value="NZ_FOSK01000012.1"/>
</dbReference>
<organism evidence="6 7">
    <name type="scientific">Pseudovibrio ascidiaceicola</name>
    <dbReference type="NCBI Taxonomy" id="285279"/>
    <lineage>
        <taxon>Bacteria</taxon>
        <taxon>Pseudomonadati</taxon>
        <taxon>Pseudomonadota</taxon>
        <taxon>Alphaproteobacteria</taxon>
        <taxon>Hyphomicrobiales</taxon>
        <taxon>Stappiaceae</taxon>
        <taxon>Pseudovibrio</taxon>
    </lineage>
</organism>
<dbReference type="EMBL" id="FOSK01000012">
    <property type="protein sequence ID" value="SFK94006.1"/>
    <property type="molecule type" value="Genomic_DNA"/>
</dbReference>
<dbReference type="SUPFAM" id="SSF46785">
    <property type="entry name" value="Winged helix' DNA-binding domain"/>
    <property type="match status" value="1"/>
</dbReference>
<gene>
    <name evidence="6" type="ORF">SAMN04488518_11231</name>
</gene>
<dbReference type="PROSITE" id="PS50931">
    <property type="entry name" value="HTH_LYSR"/>
    <property type="match status" value="1"/>
</dbReference>
<feature type="domain" description="HTH lysR-type" evidence="5">
    <location>
        <begin position="4"/>
        <end position="61"/>
    </location>
</feature>
<dbReference type="SUPFAM" id="SSF53850">
    <property type="entry name" value="Periplasmic binding protein-like II"/>
    <property type="match status" value="1"/>
</dbReference>
<dbReference type="GO" id="GO:0003677">
    <property type="term" value="F:DNA binding"/>
    <property type="evidence" value="ECO:0007669"/>
    <property type="project" value="UniProtKB-KW"/>
</dbReference>
<keyword evidence="2" id="KW-0805">Transcription regulation</keyword>
<dbReference type="Gene3D" id="1.10.10.10">
    <property type="entry name" value="Winged helix-like DNA-binding domain superfamily/Winged helix DNA-binding domain"/>
    <property type="match status" value="1"/>
</dbReference>
<dbReference type="PANTHER" id="PTHR30537">
    <property type="entry name" value="HTH-TYPE TRANSCRIPTIONAL REGULATOR"/>
    <property type="match status" value="1"/>
</dbReference>
<protein>
    <submittedName>
        <fullName evidence="6">DNA-binding transcriptional regulator, LysR family</fullName>
    </submittedName>
</protein>
<evidence type="ECO:0000256" key="1">
    <source>
        <dbReference type="ARBA" id="ARBA00009437"/>
    </source>
</evidence>
<comment type="similarity">
    <text evidence="1">Belongs to the LysR transcriptional regulatory family.</text>
</comment>
<dbReference type="Gene3D" id="3.40.190.290">
    <property type="match status" value="1"/>
</dbReference>
<dbReference type="InterPro" id="IPR005119">
    <property type="entry name" value="LysR_subst-bd"/>
</dbReference>
<keyword evidence="7" id="KW-1185">Reference proteome</keyword>
<evidence type="ECO:0000313" key="6">
    <source>
        <dbReference type="EMBL" id="SFK94006.1"/>
    </source>
</evidence>
<evidence type="ECO:0000256" key="2">
    <source>
        <dbReference type="ARBA" id="ARBA00023015"/>
    </source>
</evidence>
<evidence type="ECO:0000256" key="4">
    <source>
        <dbReference type="ARBA" id="ARBA00023163"/>
    </source>
</evidence>
<dbReference type="Proteomes" id="UP000199598">
    <property type="component" value="Unassembled WGS sequence"/>
</dbReference>
<evidence type="ECO:0000256" key="3">
    <source>
        <dbReference type="ARBA" id="ARBA00023125"/>
    </source>
</evidence>
<dbReference type="InterPro" id="IPR036390">
    <property type="entry name" value="WH_DNA-bd_sf"/>
</dbReference>
<name>A0A1I4DPR0_9HYPH</name>
<evidence type="ECO:0000313" key="7">
    <source>
        <dbReference type="Proteomes" id="UP000199598"/>
    </source>
</evidence>
<dbReference type="InterPro" id="IPR036388">
    <property type="entry name" value="WH-like_DNA-bd_sf"/>
</dbReference>
<evidence type="ECO:0000259" key="5">
    <source>
        <dbReference type="PROSITE" id="PS50931"/>
    </source>
</evidence>
<dbReference type="Pfam" id="PF03466">
    <property type="entry name" value="LysR_substrate"/>
    <property type="match status" value="1"/>
</dbReference>
<sequence length="299" mass="33442">MNNIYWNGLRSFLAVAEHGSFTLASDETGLSKASLSQQVSQLEEQLDVQLLFRTTRKLRLTEIGERYYEMCRTGVKQIEDASDLASQATDSLTGPIRMNAVGGLIGEELIAPLVIEYQHANPGIEVKLDFSSIREDLLETDYDLVLRMGDLEDSTLIARKLHTITTRYVASPSFVAAHSKIRHPSDLKGLPFISGSVQEWIFTRGQERIVVQAEKGFQISNGRVMCQAAAAGLGIARLADVYTDALIKRGELTEMLSGWKQTTPLWLVSPPTRHQLHRVRELMNYLTANFKTRYEAVLG</sequence>
<dbReference type="PANTHER" id="PTHR30537:SF5">
    <property type="entry name" value="HTH-TYPE TRANSCRIPTIONAL ACTIVATOR TTDR-RELATED"/>
    <property type="match status" value="1"/>
</dbReference>
<reference evidence="6 7" key="1">
    <citation type="submission" date="2016-10" db="EMBL/GenBank/DDBJ databases">
        <authorList>
            <person name="Varghese N."/>
            <person name="Submissions S."/>
        </authorList>
    </citation>
    <scope>NUCLEOTIDE SEQUENCE [LARGE SCALE GENOMIC DNA]</scope>
    <source>
        <strain evidence="6 7">DSM 16392</strain>
    </source>
</reference>
<keyword evidence="3 6" id="KW-0238">DNA-binding</keyword>
<dbReference type="Pfam" id="PF00126">
    <property type="entry name" value="HTH_1"/>
    <property type="match status" value="1"/>
</dbReference>
<dbReference type="InterPro" id="IPR000847">
    <property type="entry name" value="LysR_HTH_N"/>
</dbReference>